<evidence type="ECO:0000256" key="6">
    <source>
        <dbReference type="ARBA" id="ARBA00023128"/>
    </source>
</evidence>
<evidence type="ECO:0000313" key="12">
    <source>
        <dbReference type="Proteomes" id="UP001345691"/>
    </source>
</evidence>
<organism evidence="10 11">
    <name type="scientific">Exophiala sideris</name>
    <dbReference type="NCBI Taxonomy" id="1016849"/>
    <lineage>
        <taxon>Eukaryota</taxon>
        <taxon>Fungi</taxon>
        <taxon>Dikarya</taxon>
        <taxon>Ascomycota</taxon>
        <taxon>Pezizomycotina</taxon>
        <taxon>Eurotiomycetes</taxon>
        <taxon>Chaetothyriomycetidae</taxon>
        <taxon>Chaetothyriales</taxon>
        <taxon>Herpotrichiellaceae</taxon>
        <taxon>Exophiala</taxon>
    </lineage>
</organism>
<dbReference type="HOGENOM" id="CLU_156745_0_1_1"/>
<evidence type="ECO:0000256" key="2">
    <source>
        <dbReference type="ARBA" id="ARBA00004325"/>
    </source>
</evidence>
<reference evidence="9 12" key="2">
    <citation type="submission" date="2023-08" db="EMBL/GenBank/DDBJ databases">
        <title>Black Yeasts Isolated from many extreme environments.</title>
        <authorList>
            <person name="Coleine C."/>
            <person name="Stajich J.E."/>
            <person name="Selbmann L."/>
        </authorList>
    </citation>
    <scope>NUCLEOTIDE SEQUENCE [LARGE SCALE GENOMIC DNA]</scope>
    <source>
        <strain evidence="9 12">CCFEE 6328</strain>
    </source>
</reference>
<keyword evidence="7" id="KW-0472">Membrane</keyword>
<evidence type="ECO:0000313" key="10">
    <source>
        <dbReference type="EMBL" id="KIV84937.1"/>
    </source>
</evidence>
<evidence type="ECO:0000256" key="3">
    <source>
        <dbReference type="ARBA" id="ARBA00022692"/>
    </source>
</evidence>
<comment type="subcellular location">
    <subcellularLocation>
        <location evidence="1">Membrane</location>
        <topology evidence="1">Single-pass membrane protein</topology>
    </subcellularLocation>
    <subcellularLocation>
        <location evidence="2">Mitochondrion membrane</location>
    </subcellularLocation>
</comment>
<accession>A0A0D1YQA6</accession>
<evidence type="ECO:0008006" key="13">
    <source>
        <dbReference type="Google" id="ProtNLM"/>
    </source>
</evidence>
<dbReference type="OrthoDB" id="18175at2759"/>
<keyword evidence="4" id="KW-0809">Transit peptide</keyword>
<dbReference type="EMBL" id="JAVRRF010000013">
    <property type="protein sequence ID" value="KAK5059099.1"/>
    <property type="molecule type" value="Genomic_DNA"/>
</dbReference>
<keyword evidence="12" id="KW-1185">Reference proteome</keyword>
<evidence type="ECO:0000256" key="4">
    <source>
        <dbReference type="ARBA" id="ARBA00022946"/>
    </source>
</evidence>
<keyword evidence="6" id="KW-0496">Mitochondrion</keyword>
<dbReference type="EMBL" id="KN846951">
    <property type="protein sequence ID" value="KIV84937.1"/>
    <property type="molecule type" value="Genomic_DNA"/>
</dbReference>
<dbReference type="Proteomes" id="UP000053599">
    <property type="component" value="Unassembled WGS sequence"/>
</dbReference>
<keyword evidence="3" id="KW-0812">Transmembrane</keyword>
<dbReference type="Proteomes" id="UP001345691">
    <property type="component" value="Unassembled WGS sequence"/>
</dbReference>
<reference evidence="10 11" key="1">
    <citation type="submission" date="2015-01" db="EMBL/GenBank/DDBJ databases">
        <title>The Genome Sequence of Exophiala sideris CBS121828.</title>
        <authorList>
            <consortium name="The Broad Institute Genomics Platform"/>
            <person name="Cuomo C."/>
            <person name="de Hoog S."/>
            <person name="Gorbushina A."/>
            <person name="Stielow B."/>
            <person name="Teixiera M."/>
            <person name="Abouelleil A."/>
            <person name="Chapman S.B."/>
            <person name="Priest M."/>
            <person name="Young S.K."/>
            <person name="Wortman J."/>
            <person name="Nusbaum C."/>
            <person name="Birren B."/>
        </authorList>
    </citation>
    <scope>NUCLEOTIDE SEQUENCE [LARGE SCALE GENOMIC DNA]</scope>
    <source>
        <strain evidence="10 11">CBS 121828</strain>
    </source>
</reference>
<dbReference type="Pfam" id="PF09803">
    <property type="entry name" value="Pet100"/>
    <property type="match status" value="1"/>
</dbReference>
<dbReference type="GO" id="GO:0005743">
    <property type="term" value="C:mitochondrial inner membrane"/>
    <property type="evidence" value="ECO:0007669"/>
    <property type="project" value="TreeGrafter"/>
</dbReference>
<evidence type="ECO:0000313" key="11">
    <source>
        <dbReference type="Proteomes" id="UP000053599"/>
    </source>
</evidence>
<evidence type="ECO:0000313" key="9">
    <source>
        <dbReference type="EMBL" id="KAK5059099.1"/>
    </source>
</evidence>
<keyword evidence="5" id="KW-1133">Transmembrane helix</keyword>
<name>A0A0D1YQA6_9EURO</name>
<evidence type="ECO:0000256" key="5">
    <source>
        <dbReference type="ARBA" id="ARBA00022989"/>
    </source>
</evidence>
<evidence type="ECO:0000256" key="7">
    <source>
        <dbReference type="ARBA" id="ARBA00023136"/>
    </source>
</evidence>
<evidence type="ECO:0000256" key="8">
    <source>
        <dbReference type="ARBA" id="ARBA00038077"/>
    </source>
</evidence>
<protein>
    <recommendedName>
        <fullName evidence="13">Protein PET100, mitochondrial</fullName>
    </recommendedName>
</protein>
<evidence type="ECO:0000256" key="1">
    <source>
        <dbReference type="ARBA" id="ARBA00004167"/>
    </source>
</evidence>
<sequence>MSMVYNYILRSLRGTNLEVFKFGMYLAFPIGYMYYFGTNLENRFSVPGFWPTQEQSHKIPYEREEIKAEVERIQEQMKERDMERRRRADDALSTAKLAFQRQGAKDEGTA</sequence>
<proteinExistence type="inferred from homology"/>
<dbReference type="GO" id="GO:0033617">
    <property type="term" value="P:mitochondrial respiratory chain complex IV assembly"/>
    <property type="evidence" value="ECO:0007669"/>
    <property type="project" value="InterPro"/>
</dbReference>
<dbReference type="PANTHER" id="PTHR33968">
    <property type="entry name" value="PROTEIN PET100 HOMOLOG, MITOCHONDRIAL"/>
    <property type="match status" value="1"/>
</dbReference>
<dbReference type="GO" id="GO:0051082">
    <property type="term" value="F:unfolded protein binding"/>
    <property type="evidence" value="ECO:0007669"/>
    <property type="project" value="TreeGrafter"/>
</dbReference>
<comment type="similarity">
    <text evidence="8">Belongs to the PET100 family.</text>
</comment>
<dbReference type="InterPro" id="IPR018625">
    <property type="entry name" value="Pet100"/>
</dbReference>
<dbReference type="PANTHER" id="PTHR33968:SF1">
    <property type="entry name" value="PROTEIN PET100 HOMOLOG, MITOCHONDRIAL"/>
    <property type="match status" value="1"/>
</dbReference>
<gene>
    <name evidence="9" type="ORF">LTR69_006388</name>
    <name evidence="10" type="ORF">PV11_00682</name>
</gene>
<dbReference type="AlphaFoldDB" id="A0A0D1YQA6"/>